<dbReference type="PIRSF" id="PIRSF004553">
    <property type="entry name" value="CHP00095"/>
    <property type="match status" value="1"/>
</dbReference>
<reference evidence="3" key="2">
    <citation type="journal article" date="2021" name="PeerJ">
        <title>Extensive microbial diversity within the chicken gut microbiome revealed by metagenomics and culture.</title>
        <authorList>
            <person name="Gilroy R."/>
            <person name="Ravi A."/>
            <person name="Getino M."/>
            <person name="Pursley I."/>
            <person name="Horton D.L."/>
            <person name="Alikhan N.F."/>
            <person name="Baker D."/>
            <person name="Gharbi K."/>
            <person name="Hall N."/>
            <person name="Watson M."/>
            <person name="Adriaenssens E.M."/>
            <person name="Foster-Nyarko E."/>
            <person name="Jarju S."/>
            <person name="Secka A."/>
            <person name="Antonio M."/>
            <person name="Oren A."/>
            <person name="Chaudhuri R.R."/>
            <person name="La Ragione R."/>
            <person name="Hildebrand F."/>
            <person name="Pallen M.J."/>
        </authorList>
    </citation>
    <scope>NUCLEOTIDE SEQUENCE</scope>
    <source>
        <strain evidence="3">CHK187-14744</strain>
    </source>
</reference>
<reference evidence="3" key="1">
    <citation type="submission" date="2020-10" db="EMBL/GenBank/DDBJ databases">
        <authorList>
            <person name="Gilroy R."/>
        </authorList>
    </citation>
    <scope>NUCLEOTIDE SEQUENCE</scope>
    <source>
        <strain evidence="3">CHK187-14744</strain>
    </source>
</reference>
<evidence type="ECO:0000313" key="4">
    <source>
        <dbReference type="Proteomes" id="UP000824164"/>
    </source>
</evidence>
<dbReference type="Gene3D" id="3.40.50.150">
    <property type="entry name" value="Vaccinia Virus protein VP39"/>
    <property type="match status" value="1"/>
</dbReference>
<sequence>MRVIAGKARRLTLETIPGMDTRPTTDRIKETLFNMLQPDLYGKKFLDLFSGSGAIGIEALSRGCSHCTFVEKNPKASECIRRNLVKTRLDGDAELLNMDVFYALSMLKAKEQTFDLIFMDPPYGKGLEKQALEALADSPCLHEDTLVIVEADLTTDFSWLESMGYTCLKEKRYKTNRHVFITKK</sequence>
<dbReference type="PANTHER" id="PTHR43542">
    <property type="entry name" value="METHYLTRANSFERASE"/>
    <property type="match status" value="1"/>
</dbReference>
<dbReference type="NCBIfam" id="TIGR00095">
    <property type="entry name" value="16S rRNA (guanine(966)-N(2))-methyltransferase RsmD"/>
    <property type="match status" value="1"/>
</dbReference>
<dbReference type="InterPro" id="IPR029063">
    <property type="entry name" value="SAM-dependent_MTases_sf"/>
</dbReference>
<comment type="caution">
    <text evidence="3">The sequence shown here is derived from an EMBL/GenBank/DDBJ whole genome shotgun (WGS) entry which is preliminary data.</text>
</comment>
<dbReference type="GO" id="GO:0052913">
    <property type="term" value="F:16S rRNA (guanine(966)-N(2))-methyltransferase activity"/>
    <property type="evidence" value="ECO:0007669"/>
    <property type="project" value="UniProtKB-EC"/>
</dbReference>
<gene>
    <name evidence="3" type="primary">rsmD</name>
    <name evidence="3" type="ORF">IAB63_10260</name>
</gene>
<dbReference type="PROSITE" id="PS00092">
    <property type="entry name" value="N6_MTASE"/>
    <property type="match status" value="1"/>
</dbReference>
<protein>
    <submittedName>
        <fullName evidence="3">16S rRNA (Guanine(966)-N(2))-methyltransferase RsmD</fullName>
        <ecNumber evidence="3">2.1.1.171</ecNumber>
    </submittedName>
</protein>
<dbReference type="EMBL" id="DVLT01000065">
    <property type="protein sequence ID" value="HIU03622.1"/>
    <property type="molecule type" value="Genomic_DNA"/>
</dbReference>
<dbReference type="EC" id="2.1.1.171" evidence="3"/>
<dbReference type="GO" id="GO:0003676">
    <property type="term" value="F:nucleic acid binding"/>
    <property type="evidence" value="ECO:0007669"/>
    <property type="project" value="InterPro"/>
</dbReference>
<evidence type="ECO:0000313" key="3">
    <source>
        <dbReference type="EMBL" id="HIU03622.1"/>
    </source>
</evidence>
<dbReference type="InterPro" id="IPR002052">
    <property type="entry name" value="DNA_methylase_N6_adenine_CS"/>
</dbReference>
<dbReference type="SUPFAM" id="SSF53335">
    <property type="entry name" value="S-adenosyl-L-methionine-dependent methyltransferases"/>
    <property type="match status" value="1"/>
</dbReference>
<dbReference type="InterPro" id="IPR004398">
    <property type="entry name" value="RNA_MeTrfase_RsmD"/>
</dbReference>
<dbReference type="AlphaFoldDB" id="A0A9D1HK60"/>
<dbReference type="PANTHER" id="PTHR43542:SF1">
    <property type="entry name" value="METHYLTRANSFERASE"/>
    <property type="match status" value="1"/>
</dbReference>
<evidence type="ECO:0000256" key="2">
    <source>
        <dbReference type="ARBA" id="ARBA00022679"/>
    </source>
</evidence>
<organism evidence="3 4">
    <name type="scientific">Candidatus Onthocola gallistercoris</name>
    <dbReference type="NCBI Taxonomy" id="2840876"/>
    <lineage>
        <taxon>Bacteria</taxon>
        <taxon>Bacillati</taxon>
        <taxon>Bacillota</taxon>
        <taxon>Bacilli</taxon>
        <taxon>Candidatus Onthocola</taxon>
    </lineage>
</organism>
<evidence type="ECO:0000256" key="1">
    <source>
        <dbReference type="ARBA" id="ARBA00022603"/>
    </source>
</evidence>
<name>A0A9D1HK60_9FIRM</name>
<proteinExistence type="predicted"/>
<keyword evidence="1 3" id="KW-0489">Methyltransferase</keyword>
<dbReference type="CDD" id="cd02440">
    <property type="entry name" value="AdoMet_MTases"/>
    <property type="match status" value="1"/>
</dbReference>
<keyword evidence="2 3" id="KW-0808">Transferase</keyword>
<dbReference type="Pfam" id="PF03602">
    <property type="entry name" value="Cons_hypoth95"/>
    <property type="match status" value="1"/>
</dbReference>
<accession>A0A9D1HK60</accession>
<dbReference type="Proteomes" id="UP000824164">
    <property type="component" value="Unassembled WGS sequence"/>
</dbReference>